<feature type="signal peptide" evidence="2">
    <location>
        <begin position="1"/>
        <end position="39"/>
    </location>
</feature>
<name>A0ABC8AYW1_9NOCA</name>
<protein>
    <submittedName>
        <fullName evidence="3">Uncharacterized protein</fullName>
    </submittedName>
</protein>
<dbReference type="EMBL" id="CP017839">
    <property type="protein sequence ID" value="APA99245.1"/>
    <property type="molecule type" value="Genomic_DNA"/>
</dbReference>
<evidence type="ECO:0000313" key="4">
    <source>
        <dbReference type="Proteomes" id="UP000180166"/>
    </source>
</evidence>
<sequence>MGKRQPVDLVQTRRQRLGSLAVAGALPLVAALAAAGTSAAEPVSSDDTQPAVVDNQPAAAGPGGTDAQPGVVVDTPFGKIAVPVPQALADGAHNYLAATAAEVEGTAAEGTAAEALDNAGALDNAEALAPAPPAAPVRVGRNSATGVRDIPNAPLAPVDQGKLHQPNPMSAPDVAPIAAPEGKLRFGDTQVDIPAWLTPEQAAQVNALAAGAEAELARTYDSAGFEPSRSDRMAAQTVGTAAVGAAVGVGVAAPLEIAGGVMGGFIGAMAGTPFAPAGWVFGPAVGASAAVTLIAIPAATVGAVIGGTVGAVNGYLAPATPGAPVDAAVSDQATAVADQSAIEES</sequence>
<evidence type="ECO:0000256" key="2">
    <source>
        <dbReference type="SAM" id="SignalP"/>
    </source>
</evidence>
<accession>A0ABC8AYW1</accession>
<keyword evidence="2" id="KW-0732">Signal</keyword>
<evidence type="ECO:0000313" key="3">
    <source>
        <dbReference type="EMBL" id="APA99245.1"/>
    </source>
</evidence>
<evidence type="ECO:0000256" key="1">
    <source>
        <dbReference type="SAM" id="MobiDB-lite"/>
    </source>
</evidence>
<feature type="chain" id="PRO_5044855704" evidence="2">
    <location>
        <begin position="40"/>
        <end position="345"/>
    </location>
</feature>
<dbReference type="AlphaFoldDB" id="A0ABC8AYW1"/>
<reference evidence="3 4" key="1">
    <citation type="submission" date="2016-10" db="EMBL/GenBank/DDBJ databases">
        <title>Genome sequence of Nocardia seriolae strain EM150506, isolated from Anguila japonica.</title>
        <authorList>
            <person name="Han H.-J."/>
        </authorList>
    </citation>
    <scope>NUCLEOTIDE SEQUENCE [LARGE SCALE GENOMIC DNA]</scope>
    <source>
        <strain evidence="3 4">EM150506</strain>
    </source>
</reference>
<proteinExistence type="predicted"/>
<dbReference type="RefSeq" id="WP_052085953.1">
    <property type="nucleotide sequence ID" value="NZ_AP017900.1"/>
</dbReference>
<gene>
    <name evidence="3" type="ORF">NS506_05199</name>
</gene>
<dbReference type="GeneID" id="93374423"/>
<dbReference type="Proteomes" id="UP000180166">
    <property type="component" value="Chromosome"/>
</dbReference>
<feature type="region of interest" description="Disordered" evidence="1">
    <location>
        <begin position="37"/>
        <end position="68"/>
    </location>
</feature>
<organism evidence="3 4">
    <name type="scientific">Nocardia seriolae</name>
    <dbReference type="NCBI Taxonomy" id="37332"/>
    <lineage>
        <taxon>Bacteria</taxon>
        <taxon>Bacillati</taxon>
        <taxon>Actinomycetota</taxon>
        <taxon>Actinomycetes</taxon>
        <taxon>Mycobacteriales</taxon>
        <taxon>Nocardiaceae</taxon>
        <taxon>Nocardia</taxon>
    </lineage>
</organism>
<dbReference type="KEGG" id="nsr:NS506_05199"/>